<evidence type="ECO:0000313" key="2">
    <source>
        <dbReference type="Proteomes" id="UP000239539"/>
    </source>
</evidence>
<dbReference type="Proteomes" id="UP000239539">
    <property type="component" value="Unassembled WGS sequence"/>
</dbReference>
<name>A0ABX5CUJ8_9ALTE</name>
<reference evidence="2" key="1">
    <citation type="journal article" date="2020" name="Int. J. Syst. Evol. Microbiol.">
        <title>Alteromonas alba sp. nov., a marine bacterium isolated from the seawater of the West Pacific Ocean.</title>
        <authorList>
            <person name="Sun C."/>
            <person name="Wu Y.-H."/>
            <person name="Xamxidin M."/>
            <person name="Cheng H."/>
            <person name="Xu X.-W."/>
        </authorList>
    </citation>
    <scope>NUCLEOTIDE SEQUENCE [LARGE SCALE GENOMIC DNA]</scope>
    <source>
        <strain evidence="2">9a2</strain>
    </source>
</reference>
<protein>
    <submittedName>
        <fullName evidence="1">Uncharacterized protein</fullName>
    </submittedName>
</protein>
<dbReference type="RefSeq" id="WP_105930219.1">
    <property type="nucleotide sequence ID" value="NZ_PVNO01000013.1"/>
</dbReference>
<accession>A0ABX5CUJ8</accession>
<sequence>MTLQTSNRHEQDIPSVSIEDSLVAYQAKIKSVMQKIEGDDYSIRAALEQYLSAQQMQWVLSEQAIRRLEKRFVLRSDLAVKGEPLMKNLTADQAIVVGTFLLEVLNSECEKNQDLNSLNSAVRLTDYLLSFSIVHIRNKAPLKRVLGDLLNILEALSNEQ</sequence>
<keyword evidence="2" id="KW-1185">Reference proteome</keyword>
<comment type="caution">
    <text evidence="1">The sequence shown here is derived from an EMBL/GenBank/DDBJ whole genome shotgun (WGS) entry which is preliminary data.</text>
</comment>
<evidence type="ECO:0000313" key="1">
    <source>
        <dbReference type="EMBL" id="PRO69976.1"/>
    </source>
</evidence>
<dbReference type="EMBL" id="PVNO01000013">
    <property type="protein sequence ID" value="PRO69976.1"/>
    <property type="molecule type" value="Genomic_DNA"/>
</dbReference>
<gene>
    <name evidence="1" type="ORF">C6Y39_05005</name>
</gene>
<proteinExistence type="predicted"/>
<organism evidence="1 2">
    <name type="scientific">Alteromonas gracilis</name>
    <dbReference type="NCBI Taxonomy" id="1479524"/>
    <lineage>
        <taxon>Bacteria</taxon>
        <taxon>Pseudomonadati</taxon>
        <taxon>Pseudomonadota</taxon>
        <taxon>Gammaproteobacteria</taxon>
        <taxon>Alteromonadales</taxon>
        <taxon>Alteromonadaceae</taxon>
        <taxon>Alteromonas/Salinimonas group</taxon>
        <taxon>Alteromonas</taxon>
    </lineage>
</organism>